<reference evidence="3 4" key="1">
    <citation type="submission" date="2015-11" db="EMBL/GenBank/DDBJ databases">
        <title>Genomic analysis of 38 Legionella species identifies large and diverse effector repertoires.</title>
        <authorList>
            <person name="Burstein D."/>
            <person name="Amaro F."/>
            <person name="Zusman T."/>
            <person name="Lifshitz Z."/>
            <person name="Cohen O."/>
            <person name="Gilbert J.A."/>
            <person name="Pupko T."/>
            <person name="Shuman H.A."/>
            <person name="Segal G."/>
        </authorList>
    </citation>
    <scope>NUCLEOTIDE SEQUENCE [LARGE SCALE GENOMIC DNA]</scope>
    <source>
        <strain evidence="3 4">Bercovier 4</strain>
    </source>
</reference>
<evidence type="ECO:0000256" key="1">
    <source>
        <dbReference type="ARBA" id="ARBA00010617"/>
    </source>
</evidence>
<accession>A0A0W0VHD8</accession>
<comment type="caution">
    <text evidence="3">The sequence shown here is derived from an EMBL/GenBank/DDBJ whole genome shotgun (WGS) entry which is preliminary data.</text>
</comment>
<dbReference type="EC" id="1.14.13.15" evidence="3"/>
<keyword evidence="2" id="KW-0503">Monooxygenase</keyword>
<keyword evidence="4" id="KW-1185">Reference proteome</keyword>
<dbReference type="OrthoDB" id="4258484at2"/>
<dbReference type="PRINTS" id="PR00359">
    <property type="entry name" value="BP450"/>
</dbReference>
<protein>
    <submittedName>
        <fullName evidence="3">Vitamin D(3) 25-hydroxylase</fullName>
        <ecNumber evidence="3">1.14.13.15</ecNumber>
    </submittedName>
</protein>
<dbReference type="EMBL" id="LNYH01000112">
    <property type="protein sequence ID" value="KTD19435.1"/>
    <property type="molecule type" value="Genomic_DNA"/>
</dbReference>
<keyword evidence="2" id="KW-0479">Metal-binding</keyword>
<dbReference type="GO" id="GO:0004497">
    <property type="term" value="F:monooxygenase activity"/>
    <property type="evidence" value="ECO:0007669"/>
    <property type="project" value="UniProtKB-KW"/>
</dbReference>
<dbReference type="RefSeq" id="WP_058502318.1">
    <property type="nucleotide sequence ID" value="NZ_CAAAJA010000129.1"/>
</dbReference>
<dbReference type="GO" id="GO:0005506">
    <property type="term" value="F:iron ion binding"/>
    <property type="evidence" value="ECO:0007669"/>
    <property type="project" value="InterPro"/>
</dbReference>
<dbReference type="Proteomes" id="UP000054761">
    <property type="component" value="Unassembled WGS sequence"/>
</dbReference>
<dbReference type="Pfam" id="PF00067">
    <property type="entry name" value="p450"/>
    <property type="match status" value="1"/>
</dbReference>
<dbReference type="Gene3D" id="1.10.630.10">
    <property type="entry name" value="Cytochrome P450"/>
    <property type="match status" value="1"/>
</dbReference>
<dbReference type="STRING" id="454.Lisr_1997"/>
<keyword evidence="2 3" id="KW-0560">Oxidoreductase</keyword>
<organism evidence="3 4">
    <name type="scientific">Legionella israelensis</name>
    <dbReference type="NCBI Taxonomy" id="454"/>
    <lineage>
        <taxon>Bacteria</taxon>
        <taxon>Pseudomonadati</taxon>
        <taxon>Pseudomonadota</taxon>
        <taxon>Gammaproteobacteria</taxon>
        <taxon>Legionellales</taxon>
        <taxon>Legionellaceae</taxon>
        <taxon>Legionella</taxon>
    </lineage>
</organism>
<keyword evidence="2" id="KW-0408">Iron</keyword>
<evidence type="ECO:0000313" key="4">
    <source>
        <dbReference type="Proteomes" id="UP000054761"/>
    </source>
</evidence>
<comment type="similarity">
    <text evidence="1 2">Belongs to the cytochrome P450 family.</text>
</comment>
<dbReference type="SUPFAM" id="SSF48264">
    <property type="entry name" value="Cytochrome P450"/>
    <property type="match status" value="1"/>
</dbReference>
<evidence type="ECO:0000256" key="2">
    <source>
        <dbReference type="RuleBase" id="RU000461"/>
    </source>
</evidence>
<dbReference type="InterPro" id="IPR001128">
    <property type="entry name" value="Cyt_P450"/>
</dbReference>
<dbReference type="AlphaFoldDB" id="A0A0W0VHD8"/>
<dbReference type="GO" id="GO:0016705">
    <property type="term" value="F:oxidoreductase activity, acting on paired donors, with incorporation or reduction of molecular oxygen"/>
    <property type="evidence" value="ECO:0007669"/>
    <property type="project" value="InterPro"/>
</dbReference>
<keyword evidence="2" id="KW-0349">Heme</keyword>
<gene>
    <name evidence="3" type="primary">vdh_2</name>
    <name evidence="3" type="ORF">Lisr_1997</name>
</gene>
<dbReference type="InterPro" id="IPR017972">
    <property type="entry name" value="Cyt_P450_CS"/>
</dbReference>
<dbReference type="InterPro" id="IPR002397">
    <property type="entry name" value="Cyt_P450_B"/>
</dbReference>
<sequence>MDETTRNDWDPRDESVLQNQRSAYDKMREKCPVAHSDFMGWSLFHHQDITTVLSDPEIFSNQSQFLAIPNGMDPPIHEKYRKALAPNFSKKQMASLEPQTRKIARDIIDSIPFDEKTELMRSFVTPFAFQVLCAFLGWPEQQWEFLSGWADENQQAAFNRDQTAGKALATLFSERVKANLDKHRASLEFENNATDALLKTEVDGAKLDDEQIVSILRNWTAGHGTVAAGLSILLFHIAKDFSLQDRLKNDHKLIPQAIEEILRADGPLVANRRVTTREVKIAERTIPQGENLSLMWIAANRDPRVFDEPNTIKLERDTKHSLVWGQGIHLCLGAPLARLEMRVVLEELLSQKKYLALAGENQQRANYPGNGFSALFLSDERCVT</sequence>
<dbReference type="PANTHER" id="PTHR46696">
    <property type="entry name" value="P450, PUTATIVE (EUROFUNG)-RELATED"/>
    <property type="match status" value="1"/>
</dbReference>
<dbReference type="PROSITE" id="PS00086">
    <property type="entry name" value="CYTOCHROME_P450"/>
    <property type="match status" value="1"/>
</dbReference>
<dbReference type="InterPro" id="IPR036396">
    <property type="entry name" value="Cyt_P450_sf"/>
</dbReference>
<dbReference type="GO" id="GO:0020037">
    <property type="term" value="F:heme binding"/>
    <property type="evidence" value="ECO:0007669"/>
    <property type="project" value="InterPro"/>
</dbReference>
<proteinExistence type="inferred from homology"/>
<dbReference type="PATRIC" id="fig|454.4.peg.2176"/>
<name>A0A0W0VHD8_9GAMM</name>
<dbReference type="PANTHER" id="PTHR46696:SF6">
    <property type="entry name" value="P450, PUTATIVE (EUROFUNG)-RELATED"/>
    <property type="match status" value="1"/>
</dbReference>
<evidence type="ECO:0000313" key="3">
    <source>
        <dbReference type="EMBL" id="KTD19435.1"/>
    </source>
</evidence>